<feature type="transmembrane region" description="Helical" evidence="2">
    <location>
        <begin position="534"/>
        <end position="560"/>
    </location>
</feature>
<feature type="transmembrane region" description="Helical" evidence="2">
    <location>
        <begin position="566"/>
        <end position="587"/>
    </location>
</feature>
<dbReference type="RefSeq" id="WP_197276279.1">
    <property type="nucleotide sequence ID" value="NZ_CP009220.1"/>
</dbReference>
<evidence type="ECO:0000256" key="1">
    <source>
        <dbReference type="SAM" id="MobiDB-lite"/>
    </source>
</evidence>
<reference evidence="3 4" key="1">
    <citation type="submission" date="2014-08" db="EMBL/GenBank/DDBJ databases">
        <title>Complete genome sequence of Corynebacterium deserti GIMN1.010 (=DSM 45689), isolated from desert sand in western China.</title>
        <authorList>
            <person name="Ruckert C."/>
            <person name="Albersmeier A."/>
            <person name="Kalinowski J."/>
        </authorList>
    </citation>
    <scope>NUCLEOTIDE SEQUENCE [LARGE SCALE GENOMIC DNA]</scope>
    <source>
        <strain evidence="3 4">GIMN1.010</strain>
    </source>
</reference>
<feature type="region of interest" description="Disordered" evidence="1">
    <location>
        <begin position="44"/>
        <end position="63"/>
    </location>
</feature>
<feature type="transmembrane region" description="Helical" evidence="2">
    <location>
        <begin position="470"/>
        <end position="492"/>
    </location>
</feature>
<feature type="transmembrane region" description="Helical" evidence="2">
    <location>
        <begin position="241"/>
        <end position="256"/>
    </location>
</feature>
<keyword evidence="2" id="KW-1133">Transmembrane helix</keyword>
<feature type="transmembrane region" description="Helical" evidence="2">
    <location>
        <begin position="262"/>
        <end position="280"/>
    </location>
</feature>
<feature type="transmembrane region" description="Helical" evidence="2">
    <location>
        <begin position="381"/>
        <end position="402"/>
    </location>
</feature>
<feature type="transmembrane region" description="Helical" evidence="2">
    <location>
        <begin position="441"/>
        <end position="458"/>
    </location>
</feature>
<sequence length="697" mass="73456">MDPNSADRMALRAALEKLSASASAMAEASNEIKDVVARLETPLVDAAPHPTPSPTPAEVQDSAPPLLIGSDIVDIPRRVAHLSIAPGDEGWPLGVDKRRLAPHYPRPTRPAKPAKPPLSSEEKIMRGVAIGGGIITVAGVILLVSVAIQRGWLGPLGRVIGAYLLALALLAAASYVRKRGTRVEAIVALTTTSHLAAIATTSAVVFILDWWPPLIGSAVILAINIGFLLIGRVWADGKHPVFISALLVSGLCALMFPFAYDAWLPIFSIVAALVVSYRVSSDITRSIAALFGVLIQFTLLMTWPEQPWPAALTGVTTTLLLVGLTLWDPPQADGESQKDIAVEEYWRSFETNTVTTWVSTVAPIIIAIITTFIFANIDWPWLALIAPIGMAAMGVAAHFGNSTTQNAHLETTRIAHLVAVAGLALIAGTFVQVFYSELPTKPIYVMVFLIAGAALFMWMRTLVNGHDMGVVPWVAWLIASVAMTGVLLRNVVALSPLWLTDIEALIPAVLILVFIYTTIAARRVFYGRALWLQLAVGLVLLTQSAISIVTITTFLGNLIAGNVGMMLGFLIGHAAVSILWMVIAAALMLNRKLLDSPGALWTGVGLAVAGTIKLVFFDLVALSGVPRAIAFLLSGIALLTIASMRGRKTAEIKAGAGGVGSSAGAFAPASATASAATSAPAGVASKEQQAPTDPSIS</sequence>
<feature type="transmembrane region" description="Helical" evidence="2">
    <location>
        <begin position="128"/>
        <end position="148"/>
    </location>
</feature>
<name>A0A0M3Q9K4_9CORY</name>
<proteinExistence type="predicted"/>
<feature type="transmembrane region" description="Helical" evidence="2">
    <location>
        <begin position="504"/>
        <end position="522"/>
    </location>
</feature>
<feature type="transmembrane region" description="Helical" evidence="2">
    <location>
        <begin position="183"/>
        <end position="208"/>
    </location>
</feature>
<feature type="transmembrane region" description="Helical" evidence="2">
    <location>
        <begin position="214"/>
        <end position="234"/>
    </location>
</feature>
<feature type="transmembrane region" description="Helical" evidence="2">
    <location>
        <begin position="599"/>
        <end position="622"/>
    </location>
</feature>
<evidence type="ECO:0000313" key="3">
    <source>
        <dbReference type="EMBL" id="ALC05753.1"/>
    </source>
</evidence>
<feature type="transmembrane region" description="Helical" evidence="2">
    <location>
        <begin position="354"/>
        <end position="375"/>
    </location>
</feature>
<keyword evidence="2" id="KW-0472">Membrane</keyword>
<dbReference type="AlphaFoldDB" id="A0A0M3Q9K4"/>
<feature type="transmembrane region" description="Helical" evidence="2">
    <location>
        <begin position="628"/>
        <end position="644"/>
    </location>
</feature>
<dbReference type="KEGG" id="cdx:CDES_06680"/>
<dbReference type="EMBL" id="CP009220">
    <property type="protein sequence ID" value="ALC05753.1"/>
    <property type="molecule type" value="Genomic_DNA"/>
</dbReference>
<dbReference type="PATRIC" id="fig|931089.4.peg.1354"/>
<feature type="transmembrane region" description="Helical" evidence="2">
    <location>
        <begin position="287"/>
        <end position="304"/>
    </location>
</feature>
<evidence type="ECO:0000313" key="4">
    <source>
        <dbReference type="Proteomes" id="UP000068067"/>
    </source>
</evidence>
<protein>
    <recommendedName>
        <fullName evidence="5">DUF2339 domain-containing protein</fullName>
    </recommendedName>
</protein>
<feature type="transmembrane region" description="Helical" evidence="2">
    <location>
        <begin position="310"/>
        <end position="327"/>
    </location>
</feature>
<dbReference type="Proteomes" id="UP000068067">
    <property type="component" value="Chromosome"/>
</dbReference>
<feature type="transmembrane region" description="Helical" evidence="2">
    <location>
        <begin position="414"/>
        <end position="435"/>
    </location>
</feature>
<evidence type="ECO:0000256" key="2">
    <source>
        <dbReference type="SAM" id="Phobius"/>
    </source>
</evidence>
<organism evidence="3 4">
    <name type="scientific">Corynebacterium deserti GIMN1.010</name>
    <dbReference type="NCBI Taxonomy" id="931089"/>
    <lineage>
        <taxon>Bacteria</taxon>
        <taxon>Bacillati</taxon>
        <taxon>Actinomycetota</taxon>
        <taxon>Actinomycetes</taxon>
        <taxon>Mycobacteriales</taxon>
        <taxon>Corynebacteriaceae</taxon>
        <taxon>Corynebacterium</taxon>
    </lineage>
</organism>
<accession>A0A0M3Q9K4</accession>
<evidence type="ECO:0008006" key="5">
    <source>
        <dbReference type="Google" id="ProtNLM"/>
    </source>
</evidence>
<keyword evidence="4" id="KW-1185">Reference proteome</keyword>
<keyword evidence="2" id="KW-0812">Transmembrane</keyword>
<dbReference type="STRING" id="931089.CDES_06680"/>
<feature type="transmembrane region" description="Helical" evidence="2">
    <location>
        <begin position="160"/>
        <end position="176"/>
    </location>
</feature>
<gene>
    <name evidence="3" type="ORF">CDES_06680</name>
</gene>